<keyword evidence="2" id="KW-1185">Reference proteome</keyword>
<dbReference type="RefSeq" id="WP_265678004.1">
    <property type="nucleotide sequence ID" value="NZ_JAKRRY010000085.1"/>
</dbReference>
<feature type="non-terminal residue" evidence="1">
    <location>
        <position position="1"/>
    </location>
</feature>
<dbReference type="EMBL" id="JAKRRY010000085">
    <property type="protein sequence ID" value="MCW8349267.1"/>
    <property type="molecule type" value="Genomic_DNA"/>
</dbReference>
<reference evidence="1" key="1">
    <citation type="submission" date="2022-02" db="EMBL/GenBank/DDBJ databases">
        <title>Vibrio sp. nov, a new bacterium isolated from seawater.</title>
        <authorList>
            <person name="Yuan Y."/>
        </authorList>
    </citation>
    <scope>NUCLEOTIDE SEQUENCE</scope>
    <source>
        <strain evidence="1">ZSDZ65</strain>
    </source>
</reference>
<evidence type="ECO:0000313" key="2">
    <source>
        <dbReference type="Proteomes" id="UP001155587"/>
    </source>
</evidence>
<dbReference type="Proteomes" id="UP001155587">
    <property type="component" value="Unassembled WGS sequence"/>
</dbReference>
<dbReference type="AlphaFoldDB" id="A0A9X3HZX1"/>
<evidence type="ECO:0000313" key="1">
    <source>
        <dbReference type="EMBL" id="MCW8349267.1"/>
    </source>
</evidence>
<comment type="caution">
    <text evidence="1">The sequence shown here is derived from an EMBL/GenBank/DDBJ whole genome shotgun (WGS) entry which is preliminary data.</text>
</comment>
<sequence>LSALKAELLKAHWIAISSFARRTPLSDAQLNAYPKLKAQLDKYAFPERKKVNRASYQQVQDDVPLARHLSYVPVESSPEHKIVVEFAGQWSINAACLTLAKTAEQNEKVTVGKADRANKHRSLATFKDLEAEGKTLYIKIPCVDQPLPILLKLAEDLQPVNKEAQMDEWDNVLVPVVPVHKGDSGYISIDRGYIYVAWQSEVWREIQIQNDGRFSDVDLSLYQSTKSSPQRSVDISLYDEDSEAFLSGEAFQLYQDGKKVYEGVLDEYACARVFGLTADEAEVVVADWPNEGETYKELLQTELSPFKAWSKTKREPLGVPLPHIWLPYKINGSVQSDIALYYSRAQLNTQQLNELKSGKNEKAVKVNLSDYSSAHNFDASSEPVISLPNLDTQAPSKSDYNIISQNEQGVAAAVVNSPSEGIVIAYKSNPQCDQPDDFFQLTCVDETWSQKIFLREAEFVDQYCKEVVFSGWLPEVKRVNLTRHCRSHNSDKTVLMSVIYQDIELTELL</sequence>
<proteinExistence type="predicted"/>
<gene>
    <name evidence="1" type="ORF">MD535_25120</name>
</gene>
<dbReference type="CDD" id="cd20705">
    <property type="entry name" value="MIX_I"/>
    <property type="match status" value="1"/>
</dbReference>
<organism evidence="1 2">
    <name type="scientific">Vibrio qingdaonensis</name>
    <dbReference type="NCBI Taxonomy" id="2829491"/>
    <lineage>
        <taxon>Bacteria</taxon>
        <taxon>Pseudomonadati</taxon>
        <taxon>Pseudomonadota</taxon>
        <taxon>Gammaproteobacteria</taxon>
        <taxon>Vibrionales</taxon>
        <taxon>Vibrionaceae</taxon>
        <taxon>Vibrio</taxon>
    </lineage>
</organism>
<name>A0A9X3HZX1_9VIBR</name>
<accession>A0A9X3HZX1</accession>
<protein>
    <submittedName>
        <fullName evidence="1">Uncharacterized protein</fullName>
    </submittedName>
</protein>